<proteinExistence type="predicted"/>
<reference evidence="2" key="3">
    <citation type="submission" date="2015-04" db="UniProtKB">
        <authorList>
            <consortium name="EnsemblPlants"/>
        </authorList>
    </citation>
    <scope>IDENTIFICATION</scope>
</reference>
<sequence length="241" mass="26115">MAFQSSAAVFLIPASMPMPADGAVVIPASGAFTSPRDARRVVLAAAGGVIVLQPHGGGGGDLTRRRGVVCFQAGGTPSSGDDEPKIKYGVFKAAMDTFEDSLRPLALVNNVKVLKEVKYSAEGCSQLIEISSSFIPITQEQLKELVCAGEAFALLAGECREGYVRATSLVAATNGAKYMCKFSSVYIEFLPMQTATNTTVPVSSEDIDKENYFTELSMEFYSIYQHLRFHLYRHLGISYWQ</sequence>
<reference evidence="2 3" key="1">
    <citation type="submission" date="2012-08" db="EMBL/GenBank/DDBJ databases">
        <title>Oryza genome evolution.</title>
        <authorList>
            <person name="Wing R.A."/>
        </authorList>
    </citation>
    <scope>NUCLEOTIDE SEQUENCE</scope>
</reference>
<dbReference type="EnsemblPlants" id="LPERR04G22740.1">
    <property type="protein sequence ID" value="LPERR04G22740.1"/>
    <property type="gene ID" value="LPERR04G22740"/>
</dbReference>
<feature type="signal peptide" evidence="1">
    <location>
        <begin position="1"/>
        <end position="22"/>
    </location>
</feature>
<name>A0A0D9WA79_9ORYZ</name>
<dbReference type="HOGENOM" id="CLU_1153153_0_0_1"/>
<evidence type="ECO:0000256" key="1">
    <source>
        <dbReference type="SAM" id="SignalP"/>
    </source>
</evidence>
<protein>
    <submittedName>
        <fullName evidence="2">Uncharacterized protein</fullName>
    </submittedName>
</protein>
<accession>A0A0D9WA79</accession>
<organism evidence="2 3">
    <name type="scientific">Leersia perrieri</name>
    <dbReference type="NCBI Taxonomy" id="77586"/>
    <lineage>
        <taxon>Eukaryota</taxon>
        <taxon>Viridiplantae</taxon>
        <taxon>Streptophyta</taxon>
        <taxon>Embryophyta</taxon>
        <taxon>Tracheophyta</taxon>
        <taxon>Spermatophyta</taxon>
        <taxon>Magnoliopsida</taxon>
        <taxon>Liliopsida</taxon>
        <taxon>Poales</taxon>
        <taxon>Poaceae</taxon>
        <taxon>BOP clade</taxon>
        <taxon>Oryzoideae</taxon>
        <taxon>Oryzeae</taxon>
        <taxon>Oryzinae</taxon>
        <taxon>Leersia</taxon>
    </lineage>
</organism>
<keyword evidence="3" id="KW-1185">Reference proteome</keyword>
<dbReference type="Gramene" id="LPERR04G22740.1">
    <property type="protein sequence ID" value="LPERR04G22740.1"/>
    <property type="gene ID" value="LPERR04G22740"/>
</dbReference>
<keyword evidence="1" id="KW-0732">Signal</keyword>
<dbReference type="AlphaFoldDB" id="A0A0D9WA79"/>
<evidence type="ECO:0000313" key="3">
    <source>
        <dbReference type="Proteomes" id="UP000032180"/>
    </source>
</evidence>
<feature type="chain" id="PRO_5002348429" evidence="1">
    <location>
        <begin position="23"/>
        <end position="241"/>
    </location>
</feature>
<reference evidence="3" key="2">
    <citation type="submission" date="2013-12" db="EMBL/GenBank/DDBJ databases">
        <authorList>
            <person name="Yu Y."/>
            <person name="Lee S."/>
            <person name="de Baynast K."/>
            <person name="Wissotski M."/>
            <person name="Liu L."/>
            <person name="Talag J."/>
            <person name="Goicoechea J."/>
            <person name="Angelova A."/>
            <person name="Jetty R."/>
            <person name="Kudrna D."/>
            <person name="Golser W."/>
            <person name="Rivera L."/>
            <person name="Zhang J."/>
            <person name="Wing R."/>
        </authorList>
    </citation>
    <scope>NUCLEOTIDE SEQUENCE</scope>
</reference>
<dbReference type="Proteomes" id="UP000032180">
    <property type="component" value="Chromosome 4"/>
</dbReference>
<evidence type="ECO:0000313" key="2">
    <source>
        <dbReference type="EnsemblPlants" id="LPERR04G22740.1"/>
    </source>
</evidence>